<evidence type="ECO:0000256" key="6">
    <source>
        <dbReference type="ARBA" id="ARBA00023125"/>
    </source>
</evidence>
<dbReference type="EC" id="3.4.-.-" evidence="8"/>
<evidence type="ECO:0000313" key="9">
    <source>
        <dbReference type="EMBL" id="AUT65072.1"/>
    </source>
</evidence>
<dbReference type="Proteomes" id="UP000243502">
    <property type="component" value="Chromosome 3"/>
</dbReference>
<evidence type="ECO:0000256" key="5">
    <source>
        <dbReference type="ARBA" id="ARBA00023124"/>
    </source>
</evidence>
<keyword evidence="4 8" id="KW-0378">Hydrolase</keyword>
<accession>A0A2I8F0B3</accession>
<dbReference type="Gene3D" id="3.90.1680.10">
    <property type="entry name" value="SOS response associated peptidase-like"/>
    <property type="match status" value="1"/>
</dbReference>
<dbReference type="AlphaFoldDB" id="A0A2I8F0B3"/>
<evidence type="ECO:0000256" key="2">
    <source>
        <dbReference type="ARBA" id="ARBA00022670"/>
    </source>
</evidence>
<dbReference type="EMBL" id="CP026113">
    <property type="protein sequence ID" value="AUT65072.1"/>
    <property type="molecule type" value="Genomic_DNA"/>
</dbReference>
<dbReference type="Pfam" id="PF02586">
    <property type="entry name" value="SRAP"/>
    <property type="match status" value="1"/>
</dbReference>
<dbReference type="GO" id="GO:0006508">
    <property type="term" value="P:proteolysis"/>
    <property type="evidence" value="ECO:0007669"/>
    <property type="project" value="UniProtKB-KW"/>
</dbReference>
<protein>
    <recommendedName>
        <fullName evidence="8">Abasic site processing protein</fullName>
        <ecNumber evidence="8">3.4.-.-</ecNumber>
    </recommendedName>
</protein>
<name>A0A2I8F0B3_9BURK</name>
<keyword evidence="5" id="KW-0190">Covalent protein-DNA linkage</keyword>
<dbReference type="GO" id="GO:0016829">
    <property type="term" value="F:lyase activity"/>
    <property type="evidence" value="ECO:0007669"/>
    <property type="project" value="UniProtKB-KW"/>
</dbReference>
<evidence type="ECO:0000256" key="1">
    <source>
        <dbReference type="ARBA" id="ARBA00008136"/>
    </source>
</evidence>
<dbReference type="PANTHER" id="PTHR13604:SF0">
    <property type="entry name" value="ABASIC SITE PROCESSING PROTEIN HMCES"/>
    <property type="match status" value="1"/>
</dbReference>
<dbReference type="RefSeq" id="WP_042304866.1">
    <property type="nucleotide sequence ID" value="NZ_CP026113.1"/>
</dbReference>
<comment type="similarity">
    <text evidence="1 8">Belongs to the SOS response-associated peptidase family.</text>
</comment>
<gene>
    <name evidence="9" type="ORF">C2L65_36450</name>
</gene>
<dbReference type="GO" id="GO:0003697">
    <property type="term" value="F:single-stranded DNA binding"/>
    <property type="evidence" value="ECO:0007669"/>
    <property type="project" value="InterPro"/>
</dbReference>
<evidence type="ECO:0000256" key="7">
    <source>
        <dbReference type="ARBA" id="ARBA00023239"/>
    </source>
</evidence>
<evidence type="ECO:0000256" key="3">
    <source>
        <dbReference type="ARBA" id="ARBA00022763"/>
    </source>
</evidence>
<keyword evidence="7" id="KW-0456">Lyase</keyword>
<dbReference type="GO" id="GO:0008233">
    <property type="term" value="F:peptidase activity"/>
    <property type="evidence" value="ECO:0007669"/>
    <property type="project" value="UniProtKB-KW"/>
</dbReference>
<dbReference type="PANTHER" id="PTHR13604">
    <property type="entry name" value="DC12-RELATED"/>
    <property type="match status" value="1"/>
</dbReference>
<keyword evidence="3" id="KW-0227">DNA damage</keyword>
<dbReference type="InterPro" id="IPR003738">
    <property type="entry name" value="SRAP"/>
</dbReference>
<keyword evidence="6" id="KW-0238">DNA-binding</keyword>
<organism evidence="9 10">
    <name type="scientific">Paraburkholderia terrae</name>
    <dbReference type="NCBI Taxonomy" id="311230"/>
    <lineage>
        <taxon>Bacteria</taxon>
        <taxon>Pseudomonadati</taxon>
        <taxon>Pseudomonadota</taxon>
        <taxon>Betaproteobacteria</taxon>
        <taxon>Burkholderiales</taxon>
        <taxon>Burkholderiaceae</taxon>
        <taxon>Paraburkholderia</taxon>
    </lineage>
</organism>
<evidence type="ECO:0000313" key="10">
    <source>
        <dbReference type="Proteomes" id="UP000243502"/>
    </source>
</evidence>
<dbReference type="InterPro" id="IPR036590">
    <property type="entry name" value="SRAP-like"/>
</dbReference>
<evidence type="ECO:0000256" key="4">
    <source>
        <dbReference type="ARBA" id="ARBA00022801"/>
    </source>
</evidence>
<dbReference type="GO" id="GO:0106300">
    <property type="term" value="P:protein-DNA covalent cross-linking repair"/>
    <property type="evidence" value="ECO:0007669"/>
    <property type="project" value="InterPro"/>
</dbReference>
<dbReference type="SUPFAM" id="SSF143081">
    <property type="entry name" value="BB1717-like"/>
    <property type="match status" value="1"/>
</dbReference>
<proteinExistence type="inferred from homology"/>
<dbReference type="KEGG" id="pter:C2L65_36450"/>
<dbReference type="OrthoDB" id="107650at2"/>
<sequence>MCYSAQIEADYKKYVRMFGAHIDIREFARLYWERAEGRMKAKIPKAIDDSFGSPQSDDEREIRDLIDRYNADQAKTLEEELFKQRARLVAAERTLQTRQTKAATESKRIAGDKIEATLRRLDDIKRTESEPRDSRIFPGQYAPVLIQEGRQLVVRPMRYQCRIMGKPANYDFKFPGTYNARLDSLAKFWAPLFGYSHGVVIVDSFYENVARSKMDGRVLAEGEDDENVILQFAPRDGSRMLIACLWSKWTAPGEPDLYSFAAITDEPPPEVADAGHDRCIVSIKPENVAAWLNPNPQDLAAQYAILEDKVLPYYEHRVAA</sequence>
<reference evidence="9 10" key="1">
    <citation type="submission" date="2018-01" db="EMBL/GenBank/DDBJ databases">
        <title>Species boundaries and ecological features among Paraburkholderia terrae DSMZ17804T, P. hospita DSMZ17164T and P. caribensis DSMZ13236T.</title>
        <authorList>
            <person name="Pratama A.A."/>
        </authorList>
    </citation>
    <scope>NUCLEOTIDE SEQUENCE [LARGE SCALE GENOMIC DNA]</scope>
    <source>
        <strain evidence="9 10">DSM 17804</strain>
    </source>
</reference>
<keyword evidence="2 8" id="KW-0645">Protease</keyword>
<evidence type="ECO:0000256" key="8">
    <source>
        <dbReference type="RuleBase" id="RU364100"/>
    </source>
</evidence>